<dbReference type="Proteomes" id="UP001161247">
    <property type="component" value="Chromosome 7"/>
</dbReference>
<keyword evidence="3" id="KW-1185">Reference proteome</keyword>
<sequence>MIGHSAKTCRHSKAFTKAEAISKKTEKVMETKKTGNKVPNKPTGQSGNGNWKQKETPITILEKVIQTGNEPSSSGLTLKEKQTIPIDVESLSPNPQNTSLTQRRISKEHLSAILEKSSKKLNPVESWKNGDVDHVTVQEENSKQHAVSKQHVVSIQTENRNSPLKLSDSFDVLAELTGNDEPINDLGANNENKNEEDDEVAEIELENLEKKKSCNRNTSRASSLR</sequence>
<feature type="region of interest" description="Disordered" evidence="1">
    <location>
        <begin position="179"/>
        <end position="199"/>
    </location>
</feature>
<dbReference type="EMBL" id="OX459124">
    <property type="protein sequence ID" value="CAI9112378.1"/>
    <property type="molecule type" value="Genomic_DNA"/>
</dbReference>
<organism evidence="2 3">
    <name type="scientific">Oldenlandia corymbosa var. corymbosa</name>
    <dbReference type="NCBI Taxonomy" id="529605"/>
    <lineage>
        <taxon>Eukaryota</taxon>
        <taxon>Viridiplantae</taxon>
        <taxon>Streptophyta</taxon>
        <taxon>Embryophyta</taxon>
        <taxon>Tracheophyta</taxon>
        <taxon>Spermatophyta</taxon>
        <taxon>Magnoliopsida</taxon>
        <taxon>eudicotyledons</taxon>
        <taxon>Gunneridae</taxon>
        <taxon>Pentapetalae</taxon>
        <taxon>asterids</taxon>
        <taxon>lamiids</taxon>
        <taxon>Gentianales</taxon>
        <taxon>Rubiaceae</taxon>
        <taxon>Rubioideae</taxon>
        <taxon>Spermacoceae</taxon>
        <taxon>Hedyotis-Oldenlandia complex</taxon>
        <taxon>Oldenlandia</taxon>
    </lineage>
</organism>
<feature type="region of interest" description="Disordered" evidence="1">
    <location>
        <begin position="25"/>
        <end position="54"/>
    </location>
</feature>
<proteinExistence type="predicted"/>
<protein>
    <submittedName>
        <fullName evidence="2">OLC1v1012824C1</fullName>
    </submittedName>
</protein>
<dbReference type="AlphaFoldDB" id="A0AAV1E0D8"/>
<reference evidence="2" key="1">
    <citation type="submission" date="2023-03" db="EMBL/GenBank/DDBJ databases">
        <authorList>
            <person name="Julca I."/>
        </authorList>
    </citation>
    <scope>NUCLEOTIDE SEQUENCE</scope>
</reference>
<feature type="region of interest" description="Disordered" evidence="1">
    <location>
        <begin position="139"/>
        <end position="163"/>
    </location>
</feature>
<gene>
    <name evidence="2" type="ORF">OLC1_LOCUS19591</name>
</gene>
<evidence type="ECO:0000313" key="2">
    <source>
        <dbReference type="EMBL" id="CAI9112378.1"/>
    </source>
</evidence>
<feature type="compositionally biased region" description="Polar residues" evidence="1">
    <location>
        <begin position="144"/>
        <end position="163"/>
    </location>
</feature>
<evidence type="ECO:0000313" key="3">
    <source>
        <dbReference type="Proteomes" id="UP001161247"/>
    </source>
</evidence>
<feature type="compositionally biased region" description="Polar residues" evidence="1">
    <location>
        <begin position="42"/>
        <end position="51"/>
    </location>
</feature>
<name>A0AAV1E0D8_OLDCO</name>
<evidence type="ECO:0000256" key="1">
    <source>
        <dbReference type="SAM" id="MobiDB-lite"/>
    </source>
</evidence>
<accession>A0AAV1E0D8</accession>